<evidence type="ECO:0000313" key="2">
    <source>
        <dbReference type="EMBL" id="KAK4803552.1"/>
    </source>
</evidence>
<dbReference type="Proteomes" id="UP001346149">
    <property type="component" value="Unassembled WGS sequence"/>
</dbReference>
<keyword evidence="3" id="KW-1185">Reference proteome</keyword>
<evidence type="ECO:0000256" key="1">
    <source>
        <dbReference type="SAM" id="MobiDB-lite"/>
    </source>
</evidence>
<comment type="caution">
    <text evidence="2">The sequence shown here is derived from an EMBL/GenBank/DDBJ whole genome shotgun (WGS) entry which is preliminary data.</text>
</comment>
<dbReference type="AlphaFoldDB" id="A0AAN7RGU7"/>
<name>A0AAN7RGU7_TRANT</name>
<dbReference type="EMBL" id="JAXQNO010000001">
    <property type="protein sequence ID" value="KAK4803552.1"/>
    <property type="molecule type" value="Genomic_DNA"/>
</dbReference>
<sequence length="58" mass="6846">MHKHILSLPVTHTPDGSPRHELNELQAHDMLNIGLEQQFHHLQPRHDRHLSRMYLPGQ</sequence>
<gene>
    <name evidence="2" type="ORF">SAY86_003369</name>
</gene>
<accession>A0AAN7RGU7</accession>
<reference evidence="2 3" key="1">
    <citation type="journal article" date="2023" name="Hortic Res">
        <title>Pangenome of water caltrop reveals structural variations and asymmetric subgenome divergence after allopolyploidization.</title>
        <authorList>
            <person name="Zhang X."/>
            <person name="Chen Y."/>
            <person name="Wang L."/>
            <person name="Yuan Y."/>
            <person name="Fang M."/>
            <person name="Shi L."/>
            <person name="Lu R."/>
            <person name="Comes H.P."/>
            <person name="Ma Y."/>
            <person name="Chen Y."/>
            <person name="Huang G."/>
            <person name="Zhou Y."/>
            <person name="Zheng Z."/>
            <person name="Qiu Y."/>
        </authorList>
    </citation>
    <scope>NUCLEOTIDE SEQUENCE [LARGE SCALE GENOMIC DNA]</scope>
    <source>
        <strain evidence="2">F231</strain>
    </source>
</reference>
<feature type="region of interest" description="Disordered" evidence="1">
    <location>
        <begin position="1"/>
        <end position="20"/>
    </location>
</feature>
<organism evidence="2 3">
    <name type="scientific">Trapa natans</name>
    <name type="common">Water chestnut</name>
    <dbReference type="NCBI Taxonomy" id="22666"/>
    <lineage>
        <taxon>Eukaryota</taxon>
        <taxon>Viridiplantae</taxon>
        <taxon>Streptophyta</taxon>
        <taxon>Embryophyta</taxon>
        <taxon>Tracheophyta</taxon>
        <taxon>Spermatophyta</taxon>
        <taxon>Magnoliopsida</taxon>
        <taxon>eudicotyledons</taxon>
        <taxon>Gunneridae</taxon>
        <taxon>Pentapetalae</taxon>
        <taxon>rosids</taxon>
        <taxon>malvids</taxon>
        <taxon>Myrtales</taxon>
        <taxon>Lythraceae</taxon>
        <taxon>Trapa</taxon>
    </lineage>
</organism>
<protein>
    <submittedName>
        <fullName evidence="2">Uncharacterized protein</fullName>
    </submittedName>
</protein>
<evidence type="ECO:0000313" key="3">
    <source>
        <dbReference type="Proteomes" id="UP001346149"/>
    </source>
</evidence>
<proteinExistence type="predicted"/>